<evidence type="ECO:0000313" key="3">
    <source>
        <dbReference type="Proteomes" id="UP000655443"/>
    </source>
</evidence>
<keyword evidence="3" id="KW-1185">Reference proteome</keyword>
<evidence type="ECO:0000256" key="1">
    <source>
        <dbReference type="SAM" id="MobiDB-lite"/>
    </source>
</evidence>
<comment type="caution">
    <text evidence="2">The sequence shown here is derived from an EMBL/GenBank/DDBJ whole genome shotgun (WGS) entry which is preliminary data.</text>
</comment>
<accession>A0A918YGP2</accession>
<evidence type="ECO:0000313" key="2">
    <source>
        <dbReference type="EMBL" id="GHE02560.1"/>
    </source>
</evidence>
<feature type="region of interest" description="Disordered" evidence="1">
    <location>
        <begin position="1"/>
        <end position="55"/>
    </location>
</feature>
<feature type="compositionally biased region" description="Basic and acidic residues" evidence="1">
    <location>
        <begin position="14"/>
        <end position="24"/>
    </location>
</feature>
<reference evidence="2" key="2">
    <citation type="submission" date="2020-09" db="EMBL/GenBank/DDBJ databases">
        <authorList>
            <person name="Sun Q."/>
            <person name="Ohkuma M."/>
        </authorList>
    </citation>
    <scope>NUCLEOTIDE SEQUENCE</scope>
    <source>
        <strain evidence="2">JCM 4714</strain>
    </source>
</reference>
<gene>
    <name evidence="2" type="ORF">GCM10010339_26260</name>
</gene>
<dbReference type="AlphaFoldDB" id="A0A918YGP2"/>
<dbReference type="Proteomes" id="UP000655443">
    <property type="component" value="Unassembled WGS sequence"/>
</dbReference>
<dbReference type="EMBL" id="BMVG01000004">
    <property type="protein sequence ID" value="GHE02560.1"/>
    <property type="molecule type" value="Genomic_DNA"/>
</dbReference>
<reference evidence="2" key="1">
    <citation type="journal article" date="2014" name="Int. J. Syst. Evol. Microbiol.">
        <title>Complete genome sequence of Corynebacterium casei LMG S-19264T (=DSM 44701T), isolated from a smear-ripened cheese.</title>
        <authorList>
            <consortium name="US DOE Joint Genome Institute (JGI-PGF)"/>
            <person name="Walter F."/>
            <person name="Albersmeier A."/>
            <person name="Kalinowski J."/>
            <person name="Ruckert C."/>
        </authorList>
    </citation>
    <scope>NUCLEOTIDE SEQUENCE</scope>
    <source>
        <strain evidence="2">JCM 4714</strain>
    </source>
</reference>
<feature type="compositionally biased region" description="Basic and acidic residues" evidence="1">
    <location>
        <begin position="44"/>
        <end position="55"/>
    </location>
</feature>
<name>A0A918YGP2_9ACTN</name>
<organism evidence="2 3">
    <name type="scientific">Streptomyces alanosinicus</name>
    <dbReference type="NCBI Taxonomy" id="68171"/>
    <lineage>
        <taxon>Bacteria</taxon>
        <taxon>Bacillati</taxon>
        <taxon>Actinomycetota</taxon>
        <taxon>Actinomycetes</taxon>
        <taxon>Kitasatosporales</taxon>
        <taxon>Streptomycetaceae</taxon>
        <taxon>Streptomyces</taxon>
    </lineage>
</organism>
<proteinExistence type="predicted"/>
<sequence length="55" mass="6221">MQYGLRQWTSSRGKKTEAQDEQRVPRSRKSSPSPMNQPATAGVRVRDKAPPCHNI</sequence>
<protein>
    <submittedName>
        <fullName evidence="2">Uncharacterized protein</fullName>
    </submittedName>
</protein>